<dbReference type="SMART" id="SM00855">
    <property type="entry name" value="PGAM"/>
    <property type="match status" value="1"/>
</dbReference>
<dbReference type="InterPro" id="IPR029033">
    <property type="entry name" value="His_PPase_superfam"/>
</dbReference>
<dbReference type="SUPFAM" id="SSF53254">
    <property type="entry name" value="Phosphoglycerate mutase-like"/>
    <property type="match status" value="1"/>
</dbReference>
<organism evidence="1 2">
    <name type="scientific">Hansschlegelia zhihuaiae</name>
    <dbReference type="NCBI Taxonomy" id="405005"/>
    <lineage>
        <taxon>Bacteria</taxon>
        <taxon>Pseudomonadati</taxon>
        <taxon>Pseudomonadota</taxon>
        <taxon>Alphaproteobacteria</taxon>
        <taxon>Hyphomicrobiales</taxon>
        <taxon>Methylopilaceae</taxon>
        <taxon>Hansschlegelia</taxon>
    </lineage>
</organism>
<dbReference type="OrthoDB" id="9810154at2"/>
<keyword evidence="2" id="KW-1185">Reference proteome</keyword>
<dbReference type="InterPro" id="IPR013078">
    <property type="entry name" value="His_Pase_superF_clade-1"/>
</dbReference>
<dbReference type="Gene3D" id="3.40.50.1240">
    <property type="entry name" value="Phosphoglycerate mutase-like"/>
    <property type="match status" value="1"/>
</dbReference>
<comment type="caution">
    <text evidence="1">The sequence shown here is derived from an EMBL/GenBank/DDBJ whole genome shotgun (WGS) entry which is preliminary data.</text>
</comment>
<sequence length="175" mass="19191">MRRLILFRHAKSDWSEAGQDDHDRTLAPRGRRVAGPMGAWLAGRGFRPDLVLCSTARRARATWDLARAAFTPAPKARFEPGIYMASPDALVELTRSAPADVQTLMIVGHNPGLEQFVEMLAPKGDPEARRTLSEKFPTAAIAVVDFPIDDWASVKQASGRLDRFVTPKTLGLGEA</sequence>
<dbReference type="CDD" id="cd07067">
    <property type="entry name" value="HP_PGM_like"/>
    <property type="match status" value="1"/>
</dbReference>
<dbReference type="AlphaFoldDB" id="A0A4Q0MMF8"/>
<dbReference type="RefSeq" id="WP_128775997.1">
    <property type="nucleotide sequence ID" value="NZ_RYFI01000002.1"/>
</dbReference>
<proteinExistence type="predicted"/>
<reference evidence="1 2" key="1">
    <citation type="submission" date="2018-12" db="EMBL/GenBank/DDBJ databases">
        <title>bacterium Hansschlegelia zhihuaiae S113.</title>
        <authorList>
            <person name="He J."/>
        </authorList>
    </citation>
    <scope>NUCLEOTIDE SEQUENCE [LARGE SCALE GENOMIC DNA]</scope>
    <source>
        <strain evidence="1 2">S 113</strain>
    </source>
</reference>
<evidence type="ECO:0000313" key="1">
    <source>
        <dbReference type="EMBL" id="RXF75007.1"/>
    </source>
</evidence>
<name>A0A4Q0MMF8_9HYPH</name>
<dbReference type="PANTHER" id="PTHR47623">
    <property type="entry name" value="OS09G0287300 PROTEIN"/>
    <property type="match status" value="1"/>
</dbReference>
<dbReference type="Proteomes" id="UP000289708">
    <property type="component" value="Unassembled WGS sequence"/>
</dbReference>
<protein>
    <submittedName>
        <fullName evidence="1">Histidine phosphatase family protein</fullName>
    </submittedName>
</protein>
<dbReference type="EMBL" id="RYFI01000002">
    <property type="protein sequence ID" value="RXF75007.1"/>
    <property type="molecule type" value="Genomic_DNA"/>
</dbReference>
<accession>A0A4Q0MMF8</accession>
<dbReference type="Pfam" id="PF00300">
    <property type="entry name" value="His_Phos_1"/>
    <property type="match status" value="1"/>
</dbReference>
<dbReference type="PANTHER" id="PTHR47623:SF1">
    <property type="entry name" value="OS09G0287300 PROTEIN"/>
    <property type="match status" value="1"/>
</dbReference>
<evidence type="ECO:0000313" key="2">
    <source>
        <dbReference type="Proteomes" id="UP000289708"/>
    </source>
</evidence>
<gene>
    <name evidence="1" type="ORF">EK403_02840</name>
</gene>